<reference evidence="1 2" key="1">
    <citation type="submission" date="2020-01" db="EMBL/GenBank/DDBJ databases">
        <title>The genomic epidemiology of tigecycline resistance gene tet(X) variants in a swine farm in China.</title>
        <authorList>
            <person name="Peng K."/>
            <person name="Li R."/>
        </authorList>
    </citation>
    <scope>NUCLEOTIDE SEQUENCE [LARGE SCALE GENOMIC DNA]</scope>
    <source>
        <strain evidence="1 2">ZF1</strain>
    </source>
</reference>
<dbReference type="EMBL" id="CP047340">
    <property type="protein sequence ID" value="QIF89499.1"/>
    <property type="molecule type" value="Genomic_DNA"/>
</dbReference>
<keyword evidence="2" id="KW-1185">Reference proteome</keyword>
<dbReference type="SUPFAM" id="SSF51126">
    <property type="entry name" value="Pectin lyase-like"/>
    <property type="match status" value="1"/>
</dbReference>
<evidence type="ECO:0000313" key="2">
    <source>
        <dbReference type="Proteomes" id="UP000501338"/>
    </source>
</evidence>
<gene>
    <name evidence="1" type="ORF">GTH23_05355</name>
</gene>
<dbReference type="RefSeq" id="WP_156733541.1">
    <property type="nucleotide sequence ID" value="NZ_CP045008.1"/>
</dbReference>
<dbReference type="Proteomes" id="UP000501338">
    <property type="component" value="Chromosome"/>
</dbReference>
<organism evidence="1 2">
    <name type="scientific">Proteus terrae subsp. cibarius</name>
    <dbReference type="NCBI Taxonomy" id="626774"/>
    <lineage>
        <taxon>Bacteria</taxon>
        <taxon>Pseudomonadati</taxon>
        <taxon>Pseudomonadota</taxon>
        <taxon>Gammaproteobacteria</taxon>
        <taxon>Enterobacterales</taxon>
        <taxon>Morganellaceae</taxon>
        <taxon>Proteus</taxon>
    </lineage>
</organism>
<proteinExistence type="predicted"/>
<evidence type="ECO:0008006" key="3">
    <source>
        <dbReference type="Google" id="ProtNLM"/>
    </source>
</evidence>
<evidence type="ECO:0000313" key="1">
    <source>
        <dbReference type="EMBL" id="QIF89499.1"/>
    </source>
</evidence>
<accession>A0ABX6JK79</accession>
<dbReference type="InterPro" id="IPR011050">
    <property type="entry name" value="Pectin_lyase_fold/virulence"/>
</dbReference>
<protein>
    <recommendedName>
        <fullName evidence="3">Phage tail protein</fullName>
    </recommendedName>
</protein>
<sequence length="833" mass="93314">MTVSTELSHEEYVGNGVTTDFDFRFRIFESKHLIVVVADSDGNETTLKNGTDYTIVGAGSYHGGKVVLNKPLARGWKILLERDLPVVQETDLRNQGKFFAEVHEDAFDYLTMLIQKALGTFSLSLRKPTYLSNYYDAKGNRIANLAPPKLGSDSANKDYVDNSIKDIDGKTLRVKDKPINALPNTEQRANKILAFDDKGQPITVLPESGSASDVLIELAKPTGSKLIGFGQATVDEKLKEIKSVIDYGVKGDGSDESLKLQDAINSGSVIVPDGIRISVSDITIPKGTIFKFGKNSELHCMEVDSIKFEADKKYLVNPSDVGTSTVIKLQDAIPNDTKFIKVYRPYNQSQAWYDQYSTDPKELGYTADIYRVESISGNDVTLQSQLEFTLDKSSFVTLINGKTTKFYNGHITSKDKGNYMFAHWGISDVIWYGTEFTFGSGGIRFNNSTNIYWYYCKFNNPVKGYSISLNYGTTDCLASNCVFYGGLVSDAQYVTFAGCRRINSVRNHYYLDKDETTLSGFYIGAKCIDCKSIDDTFNSGRYGVCIYYGAQHAQVIRPSLINQSVAGIHGERSQYFHIEDPYIKFSASLGVSDLTWGAIVIRDCDEYAIDAEKIPILAKERMLSIHTTTSRGQKKSNITIMVKGTGSVSISSLMEDSYIRINTDSYISIYQNEGVMNRIHLDKCVAKYIQLWHMSYSIISKCRIIGDGATTAIQLQGNESKWNEFKGNYFDRHSKGIQLEATNIAKFTNSIHDDNMFVNVETKITNKVLSTDSPLVPYTISRIPQIGFKLYVTEQYDSFNLARSIRYFRHSGKNSGKKSDWFKVTIDEVIMSD</sequence>
<name>A0ABX6JK79_9GAMM</name>